<name>A0ABP8GSC1_9BURK</name>
<evidence type="ECO:0000256" key="3">
    <source>
        <dbReference type="ARBA" id="ARBA00023125"/>
    </source>
</evidence>
<dbReference type="InterPro" id="IPR000847">
    <property type="entry name" value="LysR_HTH_N"/>
</dbReference>
<dbReference type="PRINTS" id="PR00039">
    <property type="entry name" value="HTHLYSR"/>
</dbReference>
<dbReference type="Gene3D" id="1.10.10.10">
    <property type="entry name" value="Winged helix-like DNA-binding domain superfamily/Winged helix DNA-binding domain"/>
    <property type="match status" value="1"/>
</dbReference>
<comment type="caution">
    <text evidence="6">The sequence shown here is derived from an EMBL/GenBank/DDBJ whole genome shotgun (WGS) entry which is preliminary data.</text>
</comment>
<keyword evidence="3" id="KW-0238">DNA-binding</keyword>
<gene>
    <name evidence="6" type="ORF">GCM10023144_15310</name>
</gene>
<evidence type="ECO:0000256" key="2">
    <source>
        <dbReference type="ARBA" id="ARBA00023015"/>
    </source>
</evidence>
<dbReference type="Proteomes" id="UP001501671">
    <property type="component" value="Unassembled WGS sequence"/>
</dbReference>
<evidence type="ECO:0000256" key="4">
    <source>
        <dbReference type="ARBA" id="ARBA00023163"/>
    </source>
</evidence>
<evidence type="ECO:0000256" key="1">
    <source>
        <dbReference type="ARBA" id="ARBA00009437"/>
    </source>
</evidence>
<organism evidence="6 7">
    <name type="scientific">Pigmentiphaga soli</name>
    <dbReference type="NCBI Taxonomy" id="1007095"/>
    <lineage>
        <taxon>Bacteria</taxon>
        <taxon>Pseudomonadati</taxon>
        <taxon>Pseudomonadota</taxon>
        <taxon>Betaproteobacteria</taxon>
        <taxon>Burkholderiales</taxon>
        <taxon>Alcaligenaceae</taxon>
        <taxon>Pigmentiphaga</taxon>
    </lineage>
</organism>
<keyword evidence="2" id="KW-0805">Transcription regulation</keyword>
<evidence type="ECO:0000313" key="7">
    <source>
        <dbReference type="Proteomes" id="UP001501671"/>
    </source>
</evidence>
<dbReference type="SUPFAM" id="SSF46785">
    <property type="entry name" value="Winged helix' DNA-binding domain"/>
    <property type="match status" value="1"/>
</dbReference>
<dbReference type="PANTHER" id="PTHR30126">
    <property type="entry name" value="HTH-TYPE TRANSCRIPTIONAL REGULATOR"/>
    <property type="match status" value="1"/>
</dbReference>
<reference evidence="7" key="1">
    <citation type="journal article" date="2019" name="Int. J. Syst. Evol. Microbiol.">
        <title>The Global Catalogue of Microorganisms (GCM) 10K type strain sequencing project: providing services to taxonomists for standard genome sequencing and annotation.</title>
        <authorList>
            <consortium name="The Broad Institute Genomics Platform"/>
            <consortium name="The Broad Institute Genome Sequencing Center for Infectious Disease"/>
            <person name="Wu L."/>
            <person name="Ma J."/>
        </authorList>
    </citation>
    <scope>NUCLEOTIDE SEQUENCE [LARGE SCALE GENOMIC DNA]</scope>
    <source>
        <strain evidence="7">JCM 17666</strain>
    </source>
</reference>
<dbReference type="InterPro" id="IPR005119">
    <property type="entry name" value="LysR_subst-bd"/>
</dbReference>
<evidence type="ECO:0000313" key="6">
    <source>
        <dbReference type="EMBL" id="GAA4328975.1"/>
    </source>
</evidence>
<dbReference type="RefSeq" id="WP_345247978.1">
    <property type="nucleotide sequence ID" value="NZ_BAABFO010000006.1"/>
</dbReference>
<dbReference type="InterPro" id="IPR036390">
    <property type="entry name" value="WH_DNA-bd_sf"/>
</dbReference>
<dbReference type="PANTHER" id="PTHR30126:SF77">
    <property type="entry name" value="TRANSCRIPTIONAL REGULATORY PROTEIN"/>
    <property type="match status" value="1"/>
</dbReference>
<dbReference type="Gene3D" id="3.40.190.10">
    <property type="entry name" value="Periplasmic binding protein-like II"/>
    <property type="match status" value="2"/>
</dbReference>
<protein>
    <submittedName>
        <fullName evidence="6">LysR family transcriptional regulator</fullName>
    </submittedName>
</protein>
<feature type="domain" description="HTH lysR-type" evidence="5">
    <location>
        <begin position="3"/>
        <end position="60"/>
    </location>
</feature>
<dbReference type="SUPFAM" id="SSF53850">
    <property type="entry name" value="Periplasmic binding protein-like II"/>
    <property type="match status" value="1"/>
</dbReference>
<dbReference type="InterPro" id="IPR036388">
    <property type="entry name" value="WH-like_DNA-bd_sf"/>
</dbReference>
<sequence>MRITLQQIEAFFWSARLGSFHAAARHLNFTQPAISARIKELESTLQVRLFERRNQRIELTHAGRNALSHAERLLGAGQELERMRGGETLEGVLRFGADESSAMAGLTGILARLHAMHPELQIEVTIDIGTVLRQKVGRRELDVAIHSSLGELPAPHVVEQVLGWVAFDWVAAPALDVAPGPFDPARAVACPIVTNSPPSTLNSLVRNWLQAGGYDFKVHNACNSLSLMLRLAEAGHAIAILPASATRDSLQAGTLRTLPADPPIPLVAFALSYLGEDRGEEFTGVIDIVRDVLTEAGYFALPART</sequence>
<comment type="similarity">
    <text evidence="1">Belongs to the LysR transcriptional regulatory family.</text>
</comment>
<keyword evidence="7" id="KW-1185">Reference proteome</keyword>
<dbReference type="Pfam" id="PF03466">
    <property type="entry name" value="LysR_substrate"/>
    <property type="match status" value="1"/>
</dbReference>
<evidence type="ECO:0000259" key="5">
    <source>
        <dbReference type="PROSITE" id="PS50931"/>
    </source>
</evidence>
<proteinExistence type="inferred from homology"/>
<keyword evidence="4" id="KW-0804">Transcription</keyword>
<accession>A0ABP8GSC1</accession>
<dbReference type="EMBL" id="BAABFO010000006">
    <property type="protein sequence ID" value="GAA4328975.1"/>
    <property type="molecule type" value="Genomic_DNA"/>
</dbReference>
<dbReference type="CDD" id="cd05466">
    <property type="entry name" value="PBP2_LTTR_substrate"/>
    <property type="match status" value="1"/>
</dbReference>
<dbReference type="Pfam" id="PF00126">
    <property type="entry name" value="HTH_1"/>
    <property type="match status" value="1"/>
</dbReference>
<dbReference type="PROSITE" id="PS50931">
    <property type="entry name" value="HTH_LYSR"/>
    <property type="match status" value="1"/>
</dbReference>